<dbReference type="GO" id="GO:0003723">
    <property type="term" value="F:RNA binding"/>
    <property type="evidence" value="ECO:0007669"/>
    <property type="project" value="TreeGrafter"/>
</dbReference>
<sequence length="133" mass="15091">MVKVLVTSGKRKTAIARATFRPGRGRVLINKVPIELYQPEIARWKIMEPLLLAGDRVKKVDIEVSVRGGGFMGQADAARMAIARGLVAWFKDEELKKVFLDYDRSMLAGDPRRTEPKKFGGPSARRRFQKSYR</sequence>
<evidence type="ECO:0000256" key="6">
    <source>
        <dbReference type="SAM" id="MobiDB-lite"/>
    </source>
</evidence>
<dbReference type="NCBIfam" id="TIGR03627">
    <property type="entry name" value="uS9_arch"/>
    <property type="match status" value="1"/>
</dbReference>
<dbReference type="Pfam" id="PF00380">
    <property type="entry name" value="Ribosomal_S9"/>
    <property type="match status" value="1"/>
</dbReference>
<evidence type="ECO:0000256" key="4">
    <source>
        <dbReference type="HAMAP-Rule" id="MF_00532"/>
    </source>
</evidence>
<feature type="region of interest" description="Disordered" evidence="6">
    <location>
        <begin position="108"/>
        <end position="133"/>
    </location>
</feature>
<dbReference type="GO" id="GO:0003735">
    <property type="term" value="F:structural constituent of ribosome"/>
    <property type="evidence" value="ECO:0007669"/>
    <property type="project" value="UniProtKB-UniRule"/>
</dbReference>
<dbReference type="FunFam" id="3.30.230.10:FF:000051">
    <property type="entry name" value="30S ribosomal protein S9"/>
    <property type="match status" value="1"/>
</dbReference>
<dbReference type="GO" id="GO:0022627">
    <property type="term" value="C:cytosolic small ribosomal subunit"/>
    <property type="evidence" value="ECO:0007669"/>
    <property type="project" value="UniProtKB-UniRule"/>
</dbReference>
<comment type="similarity">
    <text evidence="1 4 5">Belongs to the universal ribosomal protein uS9 family.</text>
</comment>
<dbReference type="InterPro" id="IPR014721">
    <property type="entry name" value="Ribsml_uS5_D2-typ_fold_subgr"/>
</dbReference>
<organism evidence="7 8">
    <name type="scientific">Thermoproteota archaeon</name>
    <dbReference type="NCBI Taxonomy" id="2056631"/>
    <lineage>
        <taxon>Archaea</taxon>
        <taxon>Thermoproteota</taxon>
    </lineage>
</organism>
<evidence type="ECO:0000256" key="1">
    <source>
        <dbReference type="ARBA" id="ARBA00005251"/>
    </source>
</evidence>
<dbReference type="HAMAP" id="MF_00532_A">
    <property type="entry name" value="Ribosomal_uS9_A"/>
    <property type="match status" value="1"/>
</dbReference>
<evidence type="ECO:0000256" key="3">
    <source>
        <dbReference type="ARBA" id="ARBA00023274"/>
    </source>
</evidence>
<comment type="caution">
    <text evidence="7">The sequence shown here is derived from an EMBL/GenBank/DDBJ whole genome shotgun (WGS) entry which is preliminary data.</text>
</comment>
<feature type="compositionally biased region" description="Basic residues" evidence="6">
    <location>
        <begin position="124"/>
        <end position="133"/>
    </location>
</feature>
<proteinExistence type="inferred from homology"/>
<dbReference type="GO" id="GO:0006412">
    <property type="term" value="P:translation"/>
    <property type="evidence" value="ECO:0007669"/>
    <property type="project" value="UniProtKB-UniRule"/>
</dbReference>
<keyword evidence="2 4" id="KW-0689">Ribosomal protein</keyword>
<evidence type="ECO:0000313" key="8">
    <source>
        <dbReference type="Proteomes" id="UP000269499"/>
    </source>
</evidence>
<dbReference type="InterPro" id="IPR020574">
    <property type="entry name" value="Ribosomal_uS9_CS"/>
</dbReference>
<dbReference type="SUPFAM" id="SSF54211">
    <property type="entry name" value="Ribosomal protein S5 domain 2-like"/>
    <property type="match status" value="1"/>
</dbReference>
<dbReference type="Proteomes" id="UP000269499">
    <property type="component" value="Unassembled WGS sequence"/>
</dbReference>
<dbReference type="InterPro" id="IPR020568">
    <property type="entry name" value="Ribosomal_Su5_D2-typ_SF"/>
</dbReference>
<feature type="compositionally biased region" description="Basic and acidic residues" evidence="6">
    <location>
        <begin position="108"/>
        <end position="118"/>
    </location>
</feature>
<protein>
    <recommendedName>
        <fullName evidence="4">Small ribosomal subunit protein uS9</fullName>
    </recommendedName>
</protein>
<dbReference type="PANTHER" id="PTHR21569">
    <property type="entry name" value="RIBOSOMAL PROTEIN S9"/>
    <property type="match status" value="1"/>
</dbReference>
<evidence type="ECO:0000256" key="2">
    <source>
        <dbReference type="ARBA" id="ARBA00022980"/>
    </source>
</evidence>
<keyword evidence="3 4" id="KW-0687">Ribonucleoprotein</keyword>
<dbReference type="GO" id="GO:0000462">
    <property type="term" value="P:maturation of SSU-rRNA from tricistronic rRNA transcript (SSU-rRNA, 5.8S rRNA, LSU-rRNA)"/>
    <property type="evidence" value="ECO:0007669"/>
    <property type="project" value="TreeGrafter"/>
</dbReference>
<accession>A0A497F7R9</accession>
<dbReference type="InterPro" id="IPR019958">
    <property type="entry name" value="Ribosomal_uS9_archaeal"/>
</dbReference>
<dbReference type="Gene3D" id="3.30.230.10">
    <property type="match status" value="1"/>
</dbReference>
<dbReference type="NCBIfam" id="NF001749">
    <property type="entry name" value="PRK00474.1"/>
    <property type="match status" value="1"/>
</dbReference>
<name>A0A497F7R9_9CREN</name>
<gene>
    <name evidence="4" type="primary">rps9</name>
    <name evidence="7" type="ORF">DRJ26_00355</name>
</gene>
<dbReference type="PROSITE" id="PS00360">
    <property type="entry name" value="RIBOSOMAL_S9"/>
    <property type="match status" value="1"/>
</dbReference>
<evidence type="ECO:0000313" key="7">
    <source>
        <dbReference type="EMBL" id="RLE55744.1"/>
    </source>
</evidence>
<evidence type="ECO:0000256" key="5">
    <source>
        <dbReference type="RuleBase" id="RU003815"/>
    </source>
</evidence>
<dbReference type="PANTHER" id="PTHR21569:SF16">
    <property type="entry name" value="RIBOSOMAL PROTEIN S16"/>
    <property type="match status" value="1"/>
</dbReference>
<dbReference type="EMBL" id="QMRA01000003">
    <property type="protein sequence ID" value="RLE55744.1"/>
    <property type="molecule type" value="Genomic_DNA"/>
</dbReference>
<reference evidence="7 8" key="1">
    <citation type="submission" date="2018-06" db="EMBL/GenBank/DDBJ databases">
        <title>Extensive metabolic versatility and redundancy in microbially diverse, dynamic hydrothermal sediments.</title>
        <authorList>
            <person name="Dombrowski N."/>
            <person name="Teske A."/>
            <person name="Baker B.J."/>
        </authorList>
    </citation>
    <scope>NUCLEOTIDE SEQUENCE [LARGE SCALE GENOMIC DNA]</scope>
    <source>
        <strain evidence="7">B20_G2</strain>
    </source>
</reference>
<dbReference type="AlphaFoldDB" id="A0A497F7R9"/>
<dbReference type="InterPro" id="IPR000754">
    <property type="entry name" value="Ribosomal_uS9"/>
</dbReference>